<evidence type="ECO:0000313" key="9">
    <source>
        <dbReference type="WBParaSite" id="TCNE_0001287601-mRNA-1"/>
    </source>
</evidence>
<keyword evidence="1" id="KW-0813">Transport</keyword>
<feature type="transmembrane region" description="Helical" evidence="5">
    <location>
        <begin position="413"/>
        <end position="433"/>
    </location>
</feature>
<evidence type="ECO:0000256" key="4">
    <source>
        <dbReference type="ARBA" id="ARBA00023303"/>
    </source>
</evidence>
<dbReference type="InterPro" id="IPR013555">
    <property type="entry name" value="TRP_dom"/>
</dbReference>
<keyword evidence="5" id="KW-1133">Transmembrane helix</keyword>
<keyword evidence="2" id="KW-0677">Repeat</keyword>
<dbReference type="PANTHER" id="PTHR10117:SF50">
    <property type="entry name" value="ANK_REP_REGION DOMAIN-CONTAINING PROTEIN"/>
    <property type="match status" value="1"/>
</dbReference>
<evidence type="ECO:0000259" key="6">
    <source>
        <dbReference type="SMART" id="SM01420"/>
    </source>
</evidence>
<proteinExistence type="predicted"/>
<dbReference type="SUPFAM" id="SSF48403">
    <property type="entry name" value="Ankyrin repeat"/>
    <property type="match status" value="1"/>
</dbReference>
<dbReference type="AlphaFoldDB" id="A0A183UWK6"/>
<keyword evidence="8" id="KW-1185">Reference proteome</keyword>
<dbReference type="SMART" id="SM01420">
    <property type="entry name" value="TRP_2"/>
    <property type="match status" value="1"/>
</dbReference>
<reference evidence="9" key="1">
    <citation type="submission" date="2016-06" db="UniProtKB">
        <authorList>
            <consortium name="WormBaseParasite"/>
        </authorList>
    </citation>
    <scope>IDENTIFICATION</scope>
</reference>
<dbReference type="GO" id="GO:0007338">
    <property type="term" value="P:single fertilization"/>
    <property type="evidence" value="ECO:0007669"/>
    <property type="project" value="TreeGrafter"/>
</dbReference>
<evidence type="ECO:0000256" key="5">
    <source>
        <dbReference type="SAM" id="Phobius"/>
    </source>
</evidence>
<dbReference type="GO" id="GO:0015279">
    <property type="term" value="F:store-operated calcium channel activity"/>
    <property type="evidence" value="ECO:0007669"/>
    <property type="project" value="TreeGrafter"/>
</dbReference>
<dbReference type="InterPro" id="IPR002153">
    <property type="entry name" value="TRPC_channel"/>
</dbReference>
<feature type="transmembrane region" description="Helical" evidence="5">
    <location>
        <begin position="453"/>
        <end position="474"/>
    </location>
</feature>
<reference evidence="7 8" key="2">
    <citation type="submission" date="2018-11" db="EMBL/GenBank/DDBJ databases">
        <authorList>
            <consortium name="Pathogen Informatics"/>
        </authorList>
    </citation>
    <scope>NUCLEOTIDE SEQUENCE [LARGE SCALE GENOMIC DNA]</scope>
</reference>
<dbReference type="GO" id="GO:0051480">
    <property type="term" value="P:regulation of cytosolic calcium ion concentration"/>
    <property type="evidence" value="ECO:0007669"/>
    <property type="project" value="TreeGrafter"/>
</dbReference>
<evidence type="ECO:0000256" key="1">
    <source>
        <dbReference type="ARBA" id="ARBA00022448"/>
    </source>
</evidence>
<keyword evidence="3" id="KW-0406">Ion transport</keyword>
<keyword evidence="5" id="KW-0812">Transmembrane</keyword>
<dbReference type="GO" id="GO:0034703">
    <property type="term" value="C:cation channel complex"/>
    <property type="evidence" value="ECO:0007669"/>
    <property type="project" value="TreeGrafter"/>
</dbReference>
<name>A0A183UWK6_TOXCA</name>
<evidence type="ECO:0000256" key="3">
    <source>
        <dbReference type="ARBA" id="ARBA00023065"/>
    </source>
</evidence>
<evidence type="ECO:0000313" key="8">
    <source>
        <dbReference type="Proteomes" id="UP000050794"/>
    </source>
</evidence>
<sequence>MAAVGGRIVYLPRGNPSAVRSISPEELKRGDGETGAEKTYDVSSLRIRNFRRSVIQRDAAAVFEAVQSTLGIEEVSQAELITSLVLKRCTPEPSKEALMIAICIGMRPLVELIISLFYEFPGEEYNGCRHSCAFPPHLTPLMLACMCNNFAIAEFLLLRNHHIQLPHRADCYCEKCCDAAIRPSFAVATLDTYMAISSEAFLWLACRDPILAAFQLATDLEVCSRVDQDYKSTYWQLHENLMAVCLRMVEQCWHMQDVEIVLSQKDGVQLSHCQFQFPRLRVALECHMRTFISAMNIQTALQACWRGDWGDYGNSMAKDVWRLIEHSLLLPLRAPLHIISGGLLMNSFKSPIARYISGLSSYVFFLIVLLIIRLCARGDDRANDRIIKENGRRSETTAILYTSSHSLKMRFDLIFLWFFSGSLFCWVMTTAIISQDGISKLHRRHWVFYDFSLIYDIYFGAACILAFWRVFYFVQLKRYVGSTVISIVRCAQLCFIFLTTMVIVMLSFALGLTTMHQAYKGGTAIGEDGSVLRMKDKFSSVLETLRNLYWSFYGYLGPWEYALAVGNAGPDFKPVNHLFVVIAGEVTVAIYHIVVVVTLLKMMATLLVWRSDEVQDKNDEESSESAIKKRMADEITYQNLLRRLFARCVHSDEFVCRTVQRVDAEKCAETSAVCVSEE</sequence>
<dbReference type="PANTHER" id="PTHR10117">
    <property type="entry name" value="TRANSIENT RECEPTOR POTENTIAL CHANNEL"/>
    <property type="match status" value="1"/>
</dbReference>
<organism evidence="8 9">
    <name type="scientific">Toxocara canis</name>
    <name type="common">Canine roundworm</name>
    <dbReference type="NCBI Taxonomy" id="6265"/>
    <lineage>
        <taxon>Eukaryota</taxon>
        <taxon>Metazoa</taxon>
        <taxon>Ecdysozoa</taxon>
        <taxon>Nematoda</taxon>
        <taxon>Chromadorea</taxon>
        <taxon>Rhabditida</taxon>
        <taxon>Spirurina</taxon>
        <taxon>Ascaridomorpha</taxon>
        <taxon>Ascaridoidea</taxon>
        <taxon>Toxocaridae</taxon>
        <taxon>Toxocara</taxon>
    </lineage>
</organism>
<feature type="transmembrane region" description="Helical" evidence="5">
    <location>
        <begin position="352"/>
        <end position="376"/>
    </location>
</feature>
<dbReference type="Proteomes" id="UP000050794">
    <property type="component" value="Unassembled WGS sequence"/>
</dbReference>
<accession>A0A183UWK6</accession>
<dbReference type="WBParaSite" id="TCNE_0001287601-mRNA-1">
    <property type="protein sequence ID" value="TCNE_0001287601-mRNA-1"/>
    <property type="gene ID" value="TCNE_0001287601"/>
</dbReference>
<keyword evidence="5" id="KW-0472">Membrane</keyword>
<feature type="transmembrane region" description="Helical" evidence="5">
    <location>
        <begin position="578"/>
        <end position="600"/>
    </location>
</feature>
<dbReference type="Pfam" id="PF08344">
    <property type="entry name" value="TRP_2"/>
    <property type="match status" value="1"/>
</dbReference>
<gene>
    <name evidence="7" type="ORF">TCNE_LOCUS12876</name>
</gene>
<protein>
    <submittedName>
        <fullName evidence="9">TRP_2 domain-containing protein</fullName>
    </submittedName>
</protein>
<dbReference type="GO" id="GO:0070679">
    <property type="term" value="F:inositol 1,4,5 trisphosphate binding"/>
    <property type="evidence" value="ECO:0007669"/>
    <property type="project" value="TreeGrafter"/>
</dbReference>
<dbReference type="InterPro" id="IPR036770">
    <property type="entry name" value="Ankyrin_rpt-contain_sf"/>
</dbReference>
<feature type="transmembrane region" description="Helical" evidence="5">
    <location>
        <begin position="486"/>
        <end position="510"/>
    </location>
</feature>
<dbReference type="EMBL" id="UYWY01021465">
    <property type="protein sequence ID" value="VDM44197.1"/>
    <property type="molecule type" value="Genomic_DNA"/>
</dbReference>
<keyword evidence="4" id="KW-0407">Ion channel</keyword>
<evidence type="ECO:0000256" key="2">
    <source>
        <dbReference type="ARBA" id="ARBA00022737"/>
    </source>
</evidence>
<feature type="domain" description="Transient receptor ion channel" evidence="6">
    <location>
        <begin position="171"/>
        <end position="231"/>
    </location>
</feature>
<evidence type="ECO:0000313" key="7">
    <source>
        <dbReference type="EMBL" id="VDM44197.1"/>
    </source>
</evidence>
<dbReference type="GO" id="GO:0005886">
    <property type="term" value="C:plasma membrane"/>
    <property type="evidence" value="ECO:0007669"/>
    <property type="project" value="TreeGrafter"/>
</dbReference>